<dbReference type="Pfam" id="PF00271">
    <property type="entry name" value="Helicase_C"/>
    <property type="match status" value="1"/>
</dbReference>
<keyword evidence="13" id="KW-1185">Reference proteome</keyword>
<dbReference type="PROSITE" id="PS51192">
    <property type="entry name" value="HELICASE_ATP_BIND_1"/>
    <property type="match status" value="1"/>
</dbReference>
<protein>
    <recommendedName>
        <fullName evidence="14">Antiviral helicase SKI2</fullName>
    </recommendedName>
</protein>
<evidence type="ECO:0000256" key="9">
    <source>
        <dbReference type="SAM" id="MobiDB-lite"/>
    </source>
</evidence>
<evidence type="ECO:0000256" key="4">
    <source>
        <dbReference type="ARBA" id="ARBA00022741"/>
    </source>
</evidence>
<dbReference type="PANTHER" id="PTHR12131:SF1">
    <property type="entry name" value="ATP-DEPENDENT RNA HELICASE SUPV3L1, MITOCHONDRIAL-RELATED"/>
    <property type="match status" value="1"/>
</dbReference>
<dbReference type="SMART" id="SM00487">
    <property type="entry name" value="DEXDc"/>
    <property type="match status" value="1"/>
</dbReference>
<dbReference type="PROSITE" id="PS51194">
    <property type="entry name" value="HELICASE_CTER"/>
    <property type="match status" value="1"/>
</dbReference>
<dbReference type="GO" id="GO:0005524">
    <property type="term" value="F:ATP binding"/>
    <property type="evidence" value="ECO:0007669"/>
    <property type="project" value="UniProtKB-KW"/>
</dbReference>
<keyword evidence="4" id="KW-0547">Nucleotide-binding</keyword>
<keyword evidence="7" id="KW-0067">ATP-binding</keyword>
<keyword evidence="8" id="KW-0694">RNA-binding</keyword>
<dbReference type="FunFam" id="3.40.50.300:FF:000354">
    <property type="entry name" value="ATP-dependent RNA helicase SKI2"/>
    <property type="match status" value="1"/>
</dbReference>
<dbReference type="OrthoDB" id="64767at2759"/>
<dbReference type="InterPro" id="IPR027417">
    <property type="entry name" value="P-loop_NTPase"/>
</dbReference>
<feature type="domain" description="Helicase ATP-binding" evidence="10">
    <location>
        <begin position="295"/>
        <end position="452"/>
    </location>
</feature>
<dbReference type="InterPro" id="IPR001650">
    <property type="entry name" value="Helicase_C-like"/>
</dbReference>
<evidence type="ECO:0000256" key="7">
    <source>
        <dbReference type="ARBA" id="ARBA00022840"/>
    </source>
</evidence>
<comment type="caution">
    <text evidence="12">The sequence shown here is derived from an EMBL/GenBank/DDBJ whole genome shotgun (WGS) entry which is preliminary data.</text>
</comment>
<dbReference type="Pfam" id="PF13234">
    <property type="entry name" value="MTR4_beta-barrel"/>
    <property type="match status" value="1"/>
</dbReference>
<dbReference type="AlphaFoldDB" id="A0A261XUZ9"/>
<dbReference type="InterPro" id="IPR011545">
    <property type="entry name" value="DEAD/DEAH_box_helicase_dom"/>
</dbReference>
<feature type="region of interest" description="Disordered" evidence="9">
    <location>
        <begin position="92"/>
        <end position="116"/>
    </location>
</feature>
<evidence type="ECO:0000313" key="13">
    <source>
        <dbReference type="Proteomes" id="UP000242875"/>
    </source>
</evidence>
<evidence type="ECO:0000259" key="10">
    <source>
        <dbReference type="PROSITE" id="PS51192"/>
    </source>
</evidence>
<name>A0A261XUZ9_9FUNG</name>
<evidence type="ECO:0000256" key="2">
    <source>
        <dbReference type="ARBA" id="ARBA00010140"/>
    </source>
</evidence>
<evidence type="ECO:0000256" key="3">
    <source>
        <dbReference type="ARBA" id="ARBA00022490"/>
    </source>
</evidence>
<feature type="region of interest" description="Disordered" evidence="9">
    <location>
        <begin position="502"/>
        <end position="533"/>
    </location>
</feature>
<evidence type="ECO:0000256" key="1">
    <source>
        <dbReference type="ARBA" id="ARBA00004496"/>
    </source>
</evidence>
<evidence type="ECO:0000256" key="5">
    <source>
        <dbReference type="ARBA" id="ARBA00022801"/>
    </source>
</evidence>
<dbReference type="GO" id="GO:0070478">
    <property type="term" value="P:nuclear-transcribed mRNA catabolic process, 3'-5' exonucleolytic nonsense-mediated decay"/>
    <property type="evidence" value="ECO:0007669"/>
    <property type="project" value="TreeGrafter"/>
</dbReference>
<sequence>MSLWNDLVHPTQGDRETEVTNRALDASESYDRVRDHFLMPKPAFPKAWLNHCQSHVEREPDYDSLLYTHTQRSKTRIKLTRSQLTHDIDGWVEETTHGGDSGTAKNSTSLDRDPSSYRDMVRGKGGFYPFAPGGLDVLENNLLEGTQDIAELVLEARDETSLQHLRDYRVDLCQKQAPWEQTFISMKDLMSFEEIDETATDGTFDGTEGTPDVSTDGLPKVDPTIADEVDALLPDTNELHIAKAITPSTKLTQSKAREWAHVIPHSLPFPDFHQKVPTMAHQFPFELDTFQKHAVYHLERGDSVFVAAHTSAGKTVVAEYAIALAEKHMTKAIYTSPIKALSNQKFRDFKHTFGDDVGILTGDVQIRPEASCLIMTTEILRSMLYRGADLIRDVEFVIFDEVHYVNDLERGVVWEEVIIMLPAHVTLILLSATIPNTKEFADWVGRTKRKDIFVISTTQRPVPLEHYLYAKKDLYKIVDADRNFLSAGWKNANDAMTKSDKELKGAAQGRGTGRGQRGVPQRGRGGSAPRSFSAMQSTDRNLYIHLVGFLNKRQLLPVVVFTFSKKKCEEYASALSNIDLSSSVEKSEVHVLRIRDLLARGIGVHHGGLLPIIKEMVEIMFSRGLVKILFATETFAMGVNMPARSVVFSSLRKHDGRSFRDLLPGEYTQMSGRAGRRGLDPTGVVIIACGGDEPPDMTTLNRMILGQPTKLESQFRLTYNMILNLLRVEALKVEEMIKRSFSENVNQKMLPDQKRLFDESEKSLKGLQKLDCTICQADIEAFYDMSYNVLELNRRMMDKIVSSPVGNKGLTTGRVVIVNNMVLRNTLAVVLRPVAGHDKKFSVLAIVDRAKPVNAHTEIAEIAPMPVNHLKVIDSSRADLESISIDALDIMSVTKFSIKVDLDAVESDHSKSELQRIMSELQALSIEMKTNGITEYDWSKLRELEFQESAKEKYRLLSRLMTFQCNQCPDLDEHYAVVHTQKVLQHRLDDLKHTISDQNLELLPDYEQRVEVLKLMNFIDENGTVQLKGRVACEINSADELLLTELILNNTLADFEPAEIVALLSCFIFQEKNASEPNLTPKLEKGKEIILENATHIADIQRACGLPLSKEDYVFGFKFGLVEVVYEWARGMPFKQITDLTDVLEGSIVRTIVRLDDTCREVKGTARMIGDTSLYKKMEEAELMIKRDIVFAASLYF</sequence>
<dbReference type="SMART" id="SM01142">
    <property type="entry name" value="DSHCT"/>
    <property type="match status" value="1"/>
</dbReference>
<keyword evidence="6" id="KW-0347">Helicase</keyword>
<dbReference type="Pfam" id="PF08148">
    <property type="entry name" value="DSHCT"/>
    <property type="match status" value="1"/>
</dbReference>
<dbReference type="InterPro" id="IPR025696">
    <property type="entry name" value="Beta-barrel_MTR4"/>
</dbReference>
<dbReference type="FunFam" id="3.40.50.300:FF:000987">
    <property type="entry name" value="DEAD/DEAH box RNA helicase"/>
    <property type="match status" value="1"/>
</dbReference>
<keyword evidence="3" id="KW-0963">Cytoplasm</keyword>
<dbReference type="InterPro" id="IPR048392">
    <property type="entry name" value="MTR4-like_stalk"/>
</dbReference>
<evidence type="ECO:0000313" key="12">
    <source>
        <dbReference type="EMBL" id="OZJ02181.1"/>
    </source>
</evidence>
<dbReference type="PANTHER" id="PTHR12131">
    <property type="entry name" value="ATP-DEPENDENT RNA AND DNA HELICASE"/>
    <property type="match status" value="1"/>
</dbReference>
<feature type="domain" description="Helicase C-terminal" evidence="11">
    <location>
        <begin position="542"/>
        <end position="726"/>
    </location>
</feature>
<dbReference type="GO" id="GO:0055087">
    <property type="term" value="C:Ski complex"/>
    <property type="evidence" value="ECO:0007669"/>
    <property type="project" value="TreeGrafter"/>
</dbReference>
<proteinExistence type="inferred from homology"/>
<dbReference type="CDD" id="cd18795">
    <property type="entry name" value="SF2_C_Ski2"/>
    <property type="match status" value="1"/>
</dbReference>
<accession>A0A261XUZ9</accession>
<dbReference type="GO" id="GO:0003724">
    <property type="term" value="F:RNA helicase activity"/>
    <property type="evidence" value="ECO:0007669"/>
    <property type="project" value="InterPro"/>
</dbReference>
<dbReference type="SUPFAM" id="SSF52540">
    <property type="entry name" value="P-loop containing nucleoside triphosphate hydrolases"/>
    <property type="match status" value="1"/>
</dbReference>
<dbReference type="GO" id="GO:0003723">
    <property type="term" value="F:RNA binding"/>
    <property type="evidence" value="ECO:0007669"/>
    <property type="project" value="UniProtKB-KW"/>
</dbReference>
<gene>
    <name evidence="12" type="ORF">BZG36_04323</name>
</gene>
<dbReference type="Gene3D" id="1.20.1500.20">
    <property type="match status" value="1"/>
</dbReference>
<dbReference type="SMART" id="SM00490">
    <property type="entry name" value="HELICc"/>
    <property type="match status" value="1"/>
</dbReference>
<evidence type="ECO:0000256" key="6">
    <source>
        <dbReference type="ARBA" id="ARBA00022806"/>
    </source>
</evidence>
<evidence type="ECO:0000256" key="8">
    <source>
        <dbReference type="ARBA" id="ARBA00022884"/>
    </source>
</evidence>
<evidence type="ECO:0000259" key="11">
    <source>
        <dbReference type="PROSITE" id="PS51194"/>
    </source>
</evidence>
<keyword evidence="5" id="KW-0378">Hydrolase</keyword>
<comment type="subcellular location">
    <subcellularLocation>
        <location evidence="1">Cytoplasm</location>
    </subcellularLocation>
</comment>
<dbReference type="FunFam" id="1.10.3380.30:FF:000001">
    <property type="entry name" value="Ski2 ATP-dependent RNA helicase"/>
    <property type="match status" value="1"/>
</dbReference>
<reference evidence="12 13" key="1">
    <citation type="journal article" date="2017" name="Mycologia">
        <title>Bifiguratus adelaidae, gen. et sp. nov., a new member of Mucoromycotina in endophytic and soil-dwelling habitats.</title>
        <authorList>
            <person name="Torres-Cruz T.J."/>
            <person name="Billingsley Tobias T.L."/>
            <person name="Almatruk M."/>
            <person name="Hesse C."/>
            <person name="Kuske C.R."/>
            <person name="Desiro A."/>
            <person name="Benucci G.M."/>
            <person name="Bonito G."/>
            <person name="Stajich J.E."/>
            <person name="Dunlap C."/>
            <person name="Arnold A.E."/>
            <person name="Porras-Alfaro A."/>
        </authorList>
    </citation>
    <scope>NUCLEOTIDE SEQUENCE [LARGE SCALE GENOMIC DNA]</scope>
    <source>
        <strain evidence="12 13">AZ0501</strain>
    </source>
</reference>
<dbReference type="Pfam" id="PF00270">
    <property type="entry name" value="DEAD"/>
    <property type="match status" value="1"/>
</dbReference>
<dbReference type="GO" id="GO:0016787">
    <property type="term" value="F:hydrolase activity"/>
    <property type="evidence" value="ECO:0007669"/>
    <property type="project" value="UniProtKB-KW"/>
</dbReference>
<dbReference type="Gene3D" id="3.40.50.300">
    <property type="entry name" value="P-loop containing nucleotide triphosphate hydrolases"/>
    <property type="match status" value="2"/>
</dbReference>
<evidence type="ECO:0008006" key="14">
    <source>
        <dbReference type="Google" id="ProtNLM"/>
    </source>
</evidence>
<dbReference type="InterPro" id="IPR050699">
    <property type="entry name" value="RNA-DNA_Helicase"/>
</dbReference>
<dbReference type="PIRSF" id="PIRSF005198">
    <property type="entry name" value="Antiviral_helicase_SKI2"/>
    <property type="match status" value="1"/>
</dbReference>
<dbReference type="Gene3D" id="1.10.3380.30">
    <property type="match status" value="1"/>
</dbReference>
<comment type="similarity">
    <text evidence="2">Belongs to the helicase family. SKI2 subfamily.</text>
</comment>
<dbReference type="InterPro" id="IPR012961">
    <property type="entry name" value="Ski2/MTR4_C"/>
</dbReference>
<dbReference type="Pfam" id="PF21408">
    <property type="entry name" value="MTR4-like_stalk"/>
    <property type="match status" value="1"/>
</dbReference>
<dbReference type="Pfam" id="PF17911">
    <property type="entry name" value="Ski2_N"/>
    <property type="match status" value="1"/>
</dbReference>
<dbReference type="Proteomes" id="UP000242875">
    <property type="component" value="Unassembled WGS sequence"/>
</dbReference>
<dbReference type="EMBL" id="MVBO01000179">
    <property type="protein sequence ID" value="OZJ02181.1"/>
    <property type="molecule type" value="Genomic_DNA"/>
</dbReference>
<dbReference type="InterPro" id="IPR016438">
    <property type="entry name" value="SKI2-like"/>
</dbReference>
<dbReference type="InterPro" id="IPR014001">
    <property type="entry name" value="Helicase_ATP-bd"/>
</dbReference>
<organism evidence="12 13">
    <name type="scientific">Bifiguratus adelaidae</name>
    <dbReference type="NCBI Taxonomy" id="1938954"/>
    <lineage>
        <taxon>Eukaryota</taxon>
        <taxon>Fungi</taxon>
        <taxon>Fungi incertae sedis</taxon>
        <taxon>Mucoromycota</taxon>
        <taxon>Mucoromycotina</taxon>
        <taxon>Endogonomycetes</taxon>
        <taxon>Endogonales</taxon>
        <taxon>Endogonales incertae sedis</taxon>
        <taxon>Bifiguratus</taxon>
    </lineage>
</organism>
<dbReference type="InterPro" id="IPR040801">
    <property type="entry name" value="Ski2_N"/>
</dbReference>